<dbReference type="CDD" id="cd01639">
    <property type="entry name" value="IMPase"/>
    <property type="match status" value="1"/>
</dbReference>
<evidence type="ECO:0000313" key="9">
    <source>
        <dbReference type="EMBL" id="KAG5516100.1"/>
    </source>
</evidence>
<evidence type="ECO:0000256" key="2">
    <source>
        <dbReference type="ARBA" id="ARBA00005152"/>
    </source>
</evidence>
<dbReference type="FunFam" id="3.30.540.10:FF:000003">
    <property type="entry name" value="Inositol-1-monophosphatase"/>
    <property type="match status" value="1"/>
</dbReference>
<dbReference type="Gene3D" id="3.30.540.10">
    <property type="entry name" value="Fructose-1,6-Bisphosphatase, subunit A, domain 1"/>
    <property type="match status" value="1"/>
</dbReference>
<evidence type="ECO:0000256" key="5">
    <source>
        <dbReference type="ARBA" id="ARBA00022801"/>
    </source>
</evidence>
<comment type="caution">
    <text evidence="9">The sequence shown here is derived from an EMBL/GenBank/DDBJ whole genome shotgun (WGS) entry which is preliminary data.</text>
</comment>
<dbReference type="InterPro" id="IPR020550">
    <property type="entry name" value="Inositol_monophosphatase_CS"/>
</dbReference>
<dbReference type="Pfam" id="PF00459">
    <property type="entry name" value="Inositol_P"/>
    <property type="match status" value="1"/>
</dbReference>
<feature type="binding site" evidence="7">
    <location>
        <position position="183"/>
    </location>
    <ligand>
        <name>Mg(2+)</name>
        <dbReference type="ChEBI" id="CHEBI:18420"/>
        <label>1</label>
        <note>catalytic</note>
    </ligand>
</feature>
<comment type="pathway">
    <text evidence="2 8">Polyol metabolism; myo-inositol biosynthesis; myo-inositol from D-glucose 6-phosphate: step 2/2.</text>
</comment>
<dbReference type="InterPro" id="IPR000760">
    <property type="entry name" value="Inositol_monophosphatase-like"/>
</dbReference>
<keyword evidence="10" id="KW-1185">Reference proteome</keyword>
<comment type="catalytic activity">
    <reaction evidence="8">
        <text>a myo-inositol phosphate + H2O = myo-inositol + phosphate</text>
        <dbReference type="Rhea" id="RHEA:24056"/>
        <dbReference type="ChEBI" id="CHEBI:15377"/>
        <dbReference type="ChEBI" id="CHEBI:17268"/>
        <dbReference type="ChEBI" id="CHEBI:43474"/>
        <dbReference type="ChEBI" id="CHEBI:84139"/>
        <dbReference type="EC" id="3.1.3.25"/>
    </reaction>
</comment>
<evidence type="ECO:0000313" key="10">
    <source>
        <dbReference type="Proteomes" id="UP000823749"/>
    </source>
</evidence>
<proteinExistence type="inferred from homology"/>
<feature type="binding site" evidence="7">
    <location>
        <position position="182"/>
    </location>
    <ligand>
        <name>Mg(2+)</name>
        <dbReference type="ChEBI" id="CHEBI:18420"/>
        <label>1</label>
        <note>catalytic</note>
    </ligand>
</feature>
<dbReference type="GO" id="GO:0008934">
    <property type="term" value="F:inositol monophosphate 1-phosphatase activity"/>
    <property type="evidence" value="ECO:0007669"/>
    <property type="project" value="InterPro"/>
</dbReference>
<dbReference type="EMBL" id="JACTNZ010000013">
    <property type="protein sequence ID" value="KAG5516100.1"/>
    <property type="molecule type" value="Genomic_DNA"/>
</dbReference>
<dbReference type="GO" id="GO:0007165">
    <property type="term" value="P:signal transduction"/>
    <property type="evidence" value="ECO:0007669"/>
    <property type="project" value="TreeGrafter"/>
</dbReference>
<dbReference type="Gene3D" id="3.40.190.80">
    <property type="match status" value="1"/>
</dbReference>
<evidence type="ECO:0000256" key="3">
    <source>
        <dbReference type="ARBA" id="ARBA00009759"/>
    </source>
</evidence>
<evidence type="ECO:0000256" key="7">
    <source>
        <dbReference type="PIRSR" id="PIRSR600760-2"/>
    </source>
</evidence>
<reference evidence="9 10" key="1">
    <citation type="submission" date="2020-08" db="EMBL/GenBank/DDBJ databases">
        <title>Plant Genome Project.</title>
        <authorList>
            <person name="Zhang R.-G."/>
        </authorList>
    </citation>
    <scope>NUCLEOTIDE SEQUENCE [LARGE SCALE GENOMIC DNA]</scope>
    <source>
        <strain evidence="9">WSP0</strain>
        <tissue evidence="9">Leaf</tissue>
    </source>
</reference>
<dbReference type="SUPFAM" id="SSF56655">
    <property type="entry name" value="Carbohydrate phosphatase"/>
    <property type="match status" value="1"/>
</dbReference>
<dbReference type="AlphaFoldDB" id="A0AAV6HQU2"/>
<comment type="similarity">
    <text evidence="3 8">Belongs to the inositol monophosphatase superfamily.</text>
</comment>
<keyword evidence="6 7" id="KW-0460">Magnesium</keyword>
<dbReference type="GO" id="GO:0006020">
    <property type="term" value="P:inositol metabolic process"/>
    <property type="evidence" value="ECO:0007669"/>
    <property type="project" value="TreeGrafter"/>
</dbReference>
<dbReference type="InterPro" id="IPR033942">
    <property type="entry name" value="IMPase"/>
</dbReference>
<keyword evidence="5 8" id="KW-0378">Hydrolase</keyword>
<dbReference type="GO" id="GO:0046872">
    <property type="term" value="F:metal ion binding"/>
    <property type="evidence" value="ECO:0007669"/>
    <property type="project" value="UniProtKB-KW"/>
</dbReference>
<dbReference type="Proteomes" id="UP000823749">
    <property type="component" value="Chromosome 13"/>
</dbReference>
<evidence type="ECO:0000256" key="6">
    <source>
        <dbReference type="ARBA" id="ARBA00022842"/>
    </source>
</evidence>
<protein>
    <recommendedName>
        <fullName evidence="8">Inositol-1-monophosphatase</fullName>
        <ecNumber evidence="8">3.1.3.25</ecNumber>
    </recommendedName>
</protein>
<dbReference type="FunFam" id="3.40.190.80:FF:000002">
    <property type="entry name" value="Inositol-1-monophosphatase"/>
    <property type="match status" value="1"/>
</dbReference>
<feature type="binding site" evidence="7">
    <location>
        <position position="163"/>
    </location>
    <ligand>
        <name>Mg(2+)</name>
        <dbReference type="ChEBI" id="CHEBI:18420"/>
        <label>1</label>
        <note>catalytic</note>
    </ligand>
</feature>
<gene>
    <name evidence="9" type="ORF">RHGRI_036967</name>
</gene>
<accession>A0AAV6HQU2</accession>
<dbReference type="PROSITE" id="PS00630">
    <property type="entry name" value="IMP_2"/>
    <property type="match status" value="1"/>
</dbReference>
<name>A0AAV6HQU2_9ERIC</name>
<dbReference type="PRINTS" id="PR00377">
    <property type="entry name" value="IMPHPHTASES"/>
</dbReference>
<keyword evidence="4 7" id="KW-0479">Metal-binding</keyword>
<comment type="cofactor">
    <cofactor evidence="1 7 8">
        <name>Mg(2+)</name>
        <dbReference type="ChEBI" id="CHEBI:18420"/>
    </cofactor>
</comment>
<evidence type="ECO:0000256" key="1">
    <source>
        <dbReference type="ARBA" id="ARBA00001946"/>
    </source>
</evidence>
<feature type="binding site" evidence="7">
    <location>
        <position position="314"/>
    </location>
    <ligand>
        <name>Mg(2+)</name>
        <dbReference type="ChEBI" id="CHEBI:18420"/>
        <label>1</label>
        <note>catalytic</note>
    </ligand>
</feature>
<evidence type="ECO:0000256" key="4">
    <source>
        <dbReference type="ARBA" id="ARBA00022723"/>
    </source>
</evidence>
<dbReference type="EC" id="3.1.3.25" evidence="8"/>
<dbReference type="GO" id="GO:0046854">
    <property type="term" value="P:phosphatidylinositol phosphate biosynthetic process"/>
    <property type="evidence" value="ECO:0007669"/>
    <property type="project" value="InterPro"/>
</dbReference>
<dbReference type="PANTHER" id="PTHR20854">
    <property type="entry name" value="INOSITOL MONOPHOSPHATASE"/>
    <property type="match status" value="1"/>
</dbReference>
<sequence length="386" mass="41832">MEMGRCLLSSQLTPLLFSQIPSISISLAHSRSISCQKSQPQKKKRLLLLHGFGIYTPFSNSSTPSSSSSCTKAVLSPDIPNQKKNYSKVAAESTGPIPSNQLLLVVETAATTGAEVVMDAVNKPRTITYKGLTDLVTETDKMSEAAILEVVKKNFSDHLILGEEGGLIGDSSSDYLWCIDPLDGTTNFAHCYPSFAVSVGVLFRGKPAAAAVVEFVGGPMCWNTRIFSAVSGGGAFCNGQKIHASLTDKVEQSLLVTGFGYEHDDAWATNIDLFKEFTDVSRGVRRLGAAAVDMCHVALGIVEAYWEYRLKPWDMAAGVLIVEEAGGVVSCMDGEIFCVFDRSVLVSNGVLHAQLLERIGPATEKLKKKGIDFSLWFKPENYRTEL</sequence>
<dbReference type="PROSITE" id="PS00629">
    <property type="entry name" value="IMP_1"/>
    <property type="match status" value="1"/>
</dbReference>
<organism evidence="9 10">
    <name type="scientific">Rhododendron griersonianum</name>
    <dbReference type="NCBI Taxonomy" id="479676"/>
    <lineage>
        <taxon>Eukaryota</taxon>
        <taxon>Viridiplantae</taxon>
        <taxon>Streptophyta</taxon>
        <taxon>Embryophyta</taxon>
        <taxon>Tracheophyta</taxon>
        <taxon>Spermatophyta</taxon>
        <taxon>Magnoliopsida</taxon>
        <taxon>eudicotyledons</taxon>
        <taxon>Gunneridae</taxon>
        <taxon>Pentapetalae</taxon>
        <taxon>asterids</taxon>
        <taxon>Ericales</taxon>
        <taxon>Ericaceae</taxon>
        <taxon>Ericoideae</taxon>
        <taxon>Rhodoreae</taxon>
        <taxon>Rhododendron</taxon>
    </lineage>
</organism>
<dbReference type="PANTHER" id="PTHR20854:SF17">
    <property type="entry name" value="PHOSPHATASE IMPL1, CHLOROPLASTIC"/>
    <property type="match status" value="1"/>
</dbReference>
<evidence type="ECO:0000256" key="8">
    <source>
        <dbReference type="RuleBase" id="RU364068"/>
    </source>
</evidence>
<dbReference type="InterPro" id="IPR020583">
    <property type="entry name" value="Inositol_monoP_metal-BS"/>
</dbReference>
<feature type="binding site" evidence="7">
    <location>
        <position position="180"/>
    </location>
    <ligand>
        <name>Mg(2+)</name>
        <dbReference type="ChEBI" id="CHEBI:18420"/>
        <label>1</label>
        <note>catalytic</note>
    </ligand>
</feature>